<evidence type="ECO:0000313" key="2">
    <source>
        <dbReference type="EMBL" id="KAF5745933.1"/>
    </source>
</evidence>
<proteinExistence type="predicted"/>
<evidence type="ECO:0000313" key="3">
    <source>
        <dbReference type="Proteomes" id="UP000593562"/>
    </source>
</evidence>
<accession>A0A7J7DI02</accession>
<dbReference type="Proteomes" id="UP000593562">
    <property type="component" value="Unassembled WGS sequence"/>
</dbReference>
<feature type="compositionally biased region" description="Basic and acidic residues" evidence="1">
    <location>
        <begin position="1"/>
        <end position="16"/>
    </location>
</feature>
<keyword evidence="3" id="KW-1185">Reference proteome</keyword>
<gene>
    <name evidence="2" type="ORF">HS088_TW06G00098</name>
</gene>
<protein>
    <submittedName>
        <fullName evidence="2">Uncharacterized protein</fullName>
    </submittedName>
</protein>
<evidence type="ECO:0000256" key="1">
    <source>
        <dbReference type="SAM" id="MobiDB-lite"/>
    </source>
</evidence>
<comment type="caution">
    <text evidence="2">The sequence shown here is derived from an EMBL/GenBank/DDBJ whole genome shotgun (WGS) entry which is preliminary data.</text>
</comment>
<dbReference type="EMBL" id="JAAARO010000006">
    <property type="protein sequence ID" value="KAF5745933.1"/>
    <property type="molecule type" value="Genomic_DNA"/>
</dbReference>
<dbReference type="AlphaFoldDB" id="A0A7J7DI02"/>
<dbReference type="InParanoid" id="A0A7J7DI02"/>
<organism evidence="2 3">
    <name type="scientific">Tripterygium wilfordii</name>
    <name type="common">Thunder God vine</name>
    <dbReference type="NCBI Taxonomy" id="458696"/>
    <lineage>
        <taxon>Eukaryota</taxon>
        <taxon>Viridiplantae</taxon>
        <taxon>Streptophyta</taxon>
        <taxon>Embryophyta</taxon>
        <taxon>Tracheophyta</taxon>
        <taxon>Spermatophyta</taxon>
        <taxon>Magnoliopsida</taxon>
        <taxon>eudicotyledons</taxon>
        <taxon>Gunneridae</taxon>
        <taxon>Pentapetalae</taxon>
        <taxon>rosids</taxon>
        <taxon>fabids</taxon>
        <taxon>Celastrales</taxon>
        <taxon>Celastraceae</taxon>
        <taxon>Tripterygium</taxon>
    </lineage>
</organism>
<sequence>MSTTRERKQGKEKTSMESKALSLQEKKDLLNKEEEVLQKEIEELATWTDMIDGMNDEQLKEYLQNRPDKLKTVKVQKSKARTKVQRVGRPKLSKTNGIMASVLKFHTQDDDK</sequence>
<reference evidence="2 3" key="1">
    <citation type="journal article" date="2020" name="Nat. Commun.">
        <title>Genome of Tripterygium wilfordii and identification of cytochrome P450 involved in triptolide biosynthesis.</title>
        <authorList>
            <person name="Tu L."/>
            <person name="Su P."/>
            <person name="Zhang Z."/>
            <person name="Gao L."/>
            <person name="Wang J."/>
            <person name="Hu T."/>
            <person name="Zhou J."/>
            <person name="Zhang Y."/>
            <person name="Zhao Y."/>
            <person name="Liu Y."/>
            <person name="Song Y."/>
            <person name="Tong Y."/>
            <person name="Lu Y."/>
            <person name="Yang J."/>
            <person name="Xu C."/>
            <person name="Jia M."/>
            <person name="Peters R.J."/>
            <person name="Huang L."/>
            <person name="Gao W."/>
        </authorList>
    </citation>
    <scope>NUCLEOTIDE SEQUENCE [LARGE SCALE GENOMIC DNA]</scope>
    <source>
        <strain evidence="3">cv. XIE 37</strain>
        <tissue evidence="2">Leaf</tissue>
    </source>
</reference>
<feature type="region of interest" description="Disordered" evidence="1">
    <location>
        <begin position="1"/>
        <end position="26"/>
    </location>
</feature>
<name>A0A7J7DI02_TRIWF</name>